<name>A0A835H025_9MAGN</name>
<proteinExistence type="predicted"/>
<organism evidence="1 2">
    <name type="scientific">Coptis chinensis</name>
    <dbReference type="NCBI Taxonomy" id="261450"/>
    <lineage>
        <taxon>Eukaryota</taxon>
        <taxon>Viridiplantae</taxon>
        <taxon>Streptophyta</taxon>
        <taxon>Embryophyta</taxon>
        <taxon>Tracheophyta</taxon>
        <taxon>Spermatophyta</taxon>
        <taxon>Magnoliopsida</taxon>
        <taxon>Ranunculales</taxon>
        <taxon>Ranunculaceae</taxon>
        <taxon>Coptidoideae</taxon>
        <taxon>Coptis</taxon>
    </lineage>
</organism>
<evidence type="ECO:0000313" key="2">
    <source>
        <dbReference type="Proteomes" id="UP000631114"/>
    </source>
</evidence>
<evidence type="ECO:0000313" key="1">
    <source>
        <dbReference type="EMBL" id="KAF9590594.1"/>
    </source>
</evidence>
<dbReference type="AlphaFoldDB" id="A0A835H025"/>
<dbReference type="EMBL" id="JADFTS010000009">
    <property type="protein sequence ID" value="KAF9590594.1"/>
    <property type="molecule type" value="Genomic_DNA"/>
</dbReference>
<dbReference type="OrthoDB" id="1290869at2759"/>
<accession>A0A835H025</accession>
<protein>
    <submittedName>
        <fullName evidence="1">Uncharacterized protein</fullName>
    </submittedName>
</protein>
<keyword evidence="2" id="KW-1185">Reference proteome</keyword>
<sequence length="114" mass="12940">MVATAAEKHSEIVKETNPSPILVCLSRKWRSRFTLRGTEEGDVVHPAECMHQLLEKVRRHKVNIDCNVCTGMCFFSLRKENGSSKAVRQILDSYLLAARGIICVAWALWNALRE</sequence>
<dbReference type="Proteomes" id="UP000631114">
    <property type="component" value="Unassembled WGS sequence"/>
</dbReference>
<gene>
    <name evidence="1" type="ORF">IFM89_035912</name>
</gene>
<reference evidence="1 2" key="1">
    <citation type="submission" date="2020-10" db="EMBL/GenBank/DDBJ databases">
        <title>The Coptis chinensis genome and diversification of protoberbering-type alkaloids.</title>
        <authorList>
            <person name="Wang B."/>
            <person name="Shu S."/>
            <person name="Song C."/>
            <person name="Liu Y."/>
        </authorList>
    </citation>
    <scope>NUCLEOTIDE SEQUENCE [LARGE SCALE GENOMIC DNA]</scope>
    <source>
        <strain evidence="1">HL-2020</strain>
        <tissue evidence="1">Leaf</tissue>
    </source>
</reference>
<comment type="caution">
    <text evidence="1">The sequence shown here is derived from an EMBL/GenBank/DDBJ whole genome shotgun (WGS) entry which is preliminary data.</text>
</comment>